<feature type="transmembrane region" description="Helical" evidence="1">
    <location>
        <begin position="231"/>
        <end position="250"/>
    </location>
</feature>
<gene>
    <name evidence="2" type="ORF">FB557_1355</name>
</gene>
<evidence type="ECO:0000313" key="3">
    <source>
        <dbReference type="Proteomes" id="UP000315628"/>
    </source>
</evidence>
<dbReference type="Proteomes" id="UP000315628">
    <property type="component" value="Unassembled WGS sequence"/>
</dbReference>
<dbReference type="Pfam" id="PF13347">
    <property type="entry name" value="MFS_2"/>
    <property type="match status" value="1"/>
</dbReference>
<dbReference type="GO" id="GO:0008643">
    <property type="term" value="P:carbohydrate transport"/>
    <property type="evidence" value="ECO:0007669"/>
    <property type="project" value="InterPro"/>
</dbReference>
<dbReference type="Gene3D" id="1.20.1250.20">
    <property type="entry name" value="MFS general substrate transporter like domains"/>
    <property type="match status" value="2"/>
</dbReference>
<keyword evidence="1" id="KW-0472">Membrane</keyword>
<reference evidence="2 3" key="1">
    <citation type="submission" date="2019-06" db="EMBL/GenBank/DDBJ databases">
        <title>Sequencing the genomes of 1000 actinobacteria strains.</title>
        <authorList>
            <person name="Klenk H.-P."/>
        </authorList>
    </citation>
    <scope>NUCLEOTIDE SEQUENCE [LARGE SCALE GENOMIC DNA]</scope>
    <source>
        <strain evidence="2 3">DSM 18935</strain>
    </source>
</reference>
<dbReference type="EMBL" id="VIUW01000002">
    <property type="protein sequence ID" value="TWD15822.1"/>
    <property type="molecule type" value="Genomic_DNA"/>
</dbReference>
<evidence type="ECO:0000313" key="2">
    <source>
        <dbReference type="EMBL" id="TWD15822.1"/>
    </source>
</evidence>
<keyword evidence="1" id="KW-1133">Transmembrane helix</keyword>
<accession>A0A560WDW6</accession>
<feature type="transmembrane region" description="Helical" evidence="1">
    <location>
        <begin position="318"/>
        <end position="337"/>
    </location>
</feature>
<feature type="transmembrane region" description="Helical" evidence="1">
    <location>
        <begin position="106"/>
        <end position="126"/>
    </location>
</feature>
<feature type="transmembrane region" description="Helical" evidence="1">
    <location>
        <begin position="147"/>
        <end position="165"/>
    </location>
</feature>
<feature type="transmembrane region" description="Helical" evidence="1">
    <location>
        <begin position="358"/>
        <end position="383"/>
    </location>
</feature>
<feature type="transmembrane region" description="Helical" evidence="1">
    <location>
        <begin position="82"/>
        <end position="100"/>
    </location>
</feature>
<dbReference type="SUPFAM" id="SSF103473">
    <property type="entry name" value="MFS general substrate transporter"/>
    <property type="match status" value="1"/>
</dbReference>
<dbReference type="OrthoDB" id="3717977at2"/>
<feature type="transmembrane region" description="Helical" evidence="1">
    <location>
        <begin position="403"/>
        <end position="424"/>
    </location>
</feature>
<keyword evidence="3" id="KW-1185">Reference proteome</keyword>
<name>A0A560WDW6_9MICO</name>
<feature type="transmembrane region" description="Helical" evidence="1">
    <location>
        <begin position="294"/>
        <end position="312"/>
    </location>
</feature>
<dbReference type="RefSeq" id="WP_144856813.1">
    <property type="nucleotide sequence ID" value="NZ_BAAAYT010000001.1"/>
</dbReference>
<comment type="caution">
    <text evidence="2">The sequence shown here is derived from an EMBL/GenBank/DDBJ whole genome shotgun (WGS) entry which is preliminary data.</text>
</comment>
<feature type="transmembrane region" description="Helical" evidence="1">
    <location>
        <begin position="42"/>
        <end position="61"/>
    </location>
</feature>
<dbReference type="InterPro" id="IPR039672">
    <property type="entry name" value="MFS_2"/>
</dbReference>
<evidence type="ECO:0000256" key="1">
    <source>
        <dbReference type="SAM" id="Phobius"/>
    </source>
</evidence>
<keyword evidence="1" id="KW-0812">Transmembrane</keyword>
<dbReference type="AlphaFoldDB" id="A0A560WDW6"/>
<sequence>MTQAELPGRVRRGYGLGSVATGSFGTVPGLLLLPYLTDRLGVAAGVAGLLVLLPKAWDVLLNPIAGRISDRSTHPAGLRRPFLIRAGAALAILFVLLFAGPTGPTWLAAVWVALAFLGCATAYAFFQVPYVSMPAELTTDYVERTRLMTWRVAILALAILVSGGVSPAIRDAVGPEWGYRAVGAFVGGLILVGALGAWWGTKGVQPATHVAAGGTLAEQLRVVAGARDFRSLLTAFALQALATGTMLAGVDYVARTVLGDPGASTILFVAFVAPALLVTPVWERIGARIGKKAGFVAASLLLALGAVLVYALHGLGVVAVGAALTLVGIGYAGAQMFPMAMLPDVAAVDAQRTGESRVGVYTGVWTAGETLGLALGPGVYALVLTLGGYVSSTDGLASQPGSAVTAITLGFTLLPAALAVLALIPLRSYRIDEAAVTAATEEAR</sequence>
<dbReference type="InterPro" id="IPR036259">
    <property type="entry name" value="MFS_trans_sf"/>
</dbReference>
<dbReference type="GO" id="GO:0015293">
    <property type="term" value="F:symporter activity"/>
    <property type="evidence" value="ECO:0007669"/>
    <property type="project" value="InterPro"/>
</dbReference>
<proteinExistence type="predicted"/>
<organism evidence="2 3">
    <name type="scientific">Marihabitans asiaticum</name>
    <dbReference type="NCBI Taxonomy" id="415218"/>
    <lineage>
        <taxon>Bacteria</taxon>
        <taxon>Bacillati</taxon>
        <taxon>Actinomycetota</taxon>
        <taxon>Actinomycetes</taxon>
        <taxon>Micrococcales</taxon>
        <taxon>Intrasporangiaceae</taxon>
        <taxon>Marihabitans</taxon>
    </lineage>
</organism>
<dbReference type="PANTHER" id="PTHR11328:SF24">
    <property type="entry name" value="MAJOR FACILITATOR SUPERFAMILY (MFS) PROFILE DOMAIN-CONTAINING PROTEIN"/>
    <property type="match status" value="1"/>
</dbReference>
<feature type="transmembrane region" description="Helical" evidence="1">
    <location>
        <begin position="177"/>
        <end position="199"/>
    </location>
</feature>
<feature type="transmembrane region" description="Helical" evidence="1">
    <location>
        <begin position="262"/>
        <end position="282"/>
    </location>
</feature>
<protein>
    <submittedName>
        <fullName evidence="2">Na+/melibiose symporter-like transporter</fullName>
    </submittedName>
</protein>
<dbReference type="GO" id="GO:0005886">
    <property type="term" value="C:plasma membrane"/>
    <property type="evidence" value="ECO:0007669"/>
    <property type="project" value="TreeGrafter"/>
</dbReference>
<dbReference type="PANTHER" id="PTHR11328">
    <property type="entry name" value="MAJOR FACILITATOR SUPERFAMILY DOMAIN-CONTAINING PROTEIN"/>
    <property type="match status" value="1"/>
</dbReference>
<feature type="transmembrane region" description="Helical" evidence="1">
    <location>
        <begin position="12"/>
        <end position="36"/>
    </location>
</feature>